<proteinExistence type="predicted"/>
<reference evidence="1" key="1">
    <citation type="submission" date="2022-05" db="EMBL/GenBank/DDBJ databases">
        <title>Tracking Rickettsia raoultii infection dynamics in vivo by bioorthogonal metabolic labeling.</title>
        <authorList>
            <person name="Zhu D.-Y."/>
            <person name="Jia N."/>
            <person name="Li C."/>
            <person name="Zhang M.-Z."/>
            <person name="Liu H.-B."/>
            <person name="Cao W.-C."/>
        </authorList>
    </citation>
    <scope>NUCLEOTIDE SEQUENCE</scope>
    <source>
        <strain evidence="1">BIME</strain>
    </source>
</reference>
<protein>
    <recommendedName>
        <fullName evidence="3">Acyl-[acyl-carrier-protein]--UDP-N-acetylglucosamine O-acyltransferase</fullName>
    </recommendedName>
</protein>
<dbReference type="Proteomes" id="UP001056268">
    <property type="component" value="Chromosome"/>
</dbReference>
<gene>
    <name evidence="1" type="ORF">NBT09_06945</name>
</gene>
<keyword evidence="2" id="KW-1185">Reference proteome</keyword>
<evidence type="ECO:0000313" key="1">
    <source>
        <dbReference type="EMBL" id="URW77709.1"/>
    </source>
</evidence>
<dbReference type="EMBL" id="CP098324">
    <property type="protein sequence ID" value="URW77709.1"/>
    <property type="molecule type" value="Genomic_DNA"/>
</dbReference>
<sequence length="186" mass="21252">MGKEKKKVRFAEEPQVKEFSQNKEATEVDLIRGRVINIYDKGVYLKPDQLVIHEREAIEVKVEVKRNLNFFQQIFAAVGLIKDTKTIKEEFTYTTGDIQGILKDNGQFINNSEEIRKFVDKNRDIQIADIDGIGIGNLNHQGKIQINAKFGLSNAKIILYKDGQLAAIERKGPFINQEGEPLYKDN</sequence>
<evidence type="ECO:0000313" key="2">
    <source>
        <dbReference type="Proteomes" id="UP001056268"/>
    </source>
</evidence>
<evidence type="ECO:0008006" key="3">
    <source>
        <dbReference type="Google" id="ProtNLM"/>
    </source>
</evidence>
<accession>A0ABY4U0B4</accession>
<dbReference type="RefSeq" id="WP_232218711.1">
    <property type="nucleotide sequence ID" value="NZ_CP010969.1"/>
</dbReference>
<name>A0ABY4U0B4_RICCR</name>
<organism evidence="1 2">
    <name type="scientific">Rickettsia conorii subsp. raoultii</name>
    <dbReference type="NCBI Taxonomy" id="369822"/>
    <lineage>
        <taxon>Bacteria</taxon>
        <taxon>Pseudomonadati</taxon>
        <taxon>Pseudomonadota</taxon>
        <taxon>Alphaproteobacteria</taxon>
        <taxon>Rickettsiales</taxon>
        <taxon>Rickettsiaceae</taxon>
        <taxon>Rickettsieae</taxon>
        <taxon>Rickettsia</taxon>
        <taxon>spotted fever group</taxon>
    </lineage>
</organism>